<accession>A0A238KKN4</accession>
<dbReference type="Pfam" id="PF01557">
    <property type="entry name" value="FAA_hydrolase"/>
    <property type="match status" value="1"/>
</dbReference>
<dbReference type="InterPro" id="IPR011234">
    <property type="entry name" value="Fumarylacetoacetase-like_C"/>
</dbReference>
<dbReference type="OrthoDB" id="5197601at2"/>
<dbReference type="GO" id="GO:0018773">
    <property type="term" value="F:acetylpyruvate hydrolase activity"/>
    <property type="evidence" value="ECO:0007669"/>
    <property type="project" value="TreeGrafter"/>
</dbReference>
<dbReference type="AlphaFoldDB" id="A0A238KKN4"/>
<evidence type="ECO:0000256" key="1">
    <source>
        <dbReference type="ARBA" id="ARBA00022723"/>
    </source>
</evidence>
<dbReference type="SUPFAM" id="SSF56529">
    <property type="entry name" value="FAH"/>
    <property type="match status" value="1"/>
</dbReference>
<keyword evidence="4" id="KW-1185">Reference proteome</keyword>
<keyword evidence="3" id="KW-0378">Hydrolase</keyword>
<proteinExistence type="predicted"/>
<gene>
    <name evidence="3" type="primary">nagK_1</name>
    <name evidence="3" type="ORF">OCA8868_02938</name>
</gene>
<name>A0A238KKN4_9RHOB</name>
<feature type="domain" description="Fumarylacetoacetase-like C-terminal" evidence="2">
    <location>
        <begin position="28"/>
        <end position="226"/>
    </location>
</feature>
<dbReference type="GO" id="GO:0034545">
    <property type="term" value="F:fumarylpyruvate hydrolase activity"/>
    <property type="evidence" value="ECO:0007669"/>
    <property type="project" value="UniProtKB-EC"/>
</dbReference>
<dbReference type="EMBL" id="FXYD01000005">
    <property type="protein sequence ID" value="SMX43359.1"/>
    <property type="molecule type" value="Genomic_DNA"/>
</dbReference>
<reference evidence="4" key="1">
    <citation type="submission" date="2017-05" db="EMBL/GenBank/DDBJ databases">
        <authorList>
            <person name="Rodrigo-Torres L."/>
            <person name="Arahal R. D."/>
            <person name="Lucena T."/>
        </authorList>
    </citation>
    <scope>NUCLEOTIDE SEQUENCE [LARGE SCALE GENOMIC DNA]</scope>
    <source>
        <strain evidence="4">CECT 8868</strain>
    </source>
</reference>
<organism evidence="3 4">
    <name type="scientific">Octadecabacter ascidiaceicola</name>
    <dbReference type="NCBI Taxonomy" id="1655543"/>
    <lineage>
        <taxon>Bacteria</taxon>
        <taxon>Pseudomonadati</taxon>
        <taxon>Pseudomonadota</taxon>
        <taxon>Alphaproteobacteria</taxon>
        <taxon>Rhodobacterales</taxon>
        <taxon>Roseobacteraceae</taxon>
        <taxon>Octadecabacter</taxon>
    </lineage>
</organism>
<dbReference type="Gene3D" id="3.90.850.10">
    <property type="entry name" value="Fumarylacetoacetase-like, C-terminal domain"/>
    <property type="match status" value="1"/>
</dbReference>
<dbReference type="Proteomes" id="UP000203464">
    <property type="component" value="Unassembled WGS sequence"/>
</dbReference>
<dbReference type="PANTHER" id="PTHR11820:SF90">
    <property type="entry name" value="FLUTATHIONE S-TRANSFERASE"/>
    <property type="match status" value="1"/>
</dbReference>
<sequence length="230" mass="24212">MAVLDVRPPNAPTLRTSKTDHYVGVHRVFCVGQNYAEHVAEMGGDAKADPPIFFMKPASAVVASGKTIPFPPATDNLHHEVELVVVLQRGGANISEADALEHVYGYATGNDLTRRDIQAAAKSKGAPWDMAKGFDNSAIVGTVHPVSEVGHLNAGAVTCSVDGETRQNGDLNQMIWSVPEVIATLSKLVTLEPGDIIMTGTPAGVGPIEMGQTCVCEIDGLSPAKVTFEA</sequence>
<dbReference type="EC" id="3.7.1.20" evidence="3"/>
<dbReference type="InterPro" id="IPR036663">
    <property type="entry name" value="Fumarylacetoacetase_C_sf"/>
</dbReference>
<protein>
    <submittedName>
        <fullName evidence="3">Fumarylpyruvate hydrolase</fullName>
        <ecNumber evidence="3">3.7.1.20</ecNumber>
    </submittedName>
</protein>
<dbReference type="PANTHER" id="PTHR11820">
    <property type="entry name" value="ACYLPYRUVASE"/>
    <property type="match status" value="1"/>
</dbReference>
<dbReference type="RefSeq" id="WP_093997301.1">
    <property type="nucleotide sequence ID" value="NZ_FXYD01000005.1"/>
</dbReference>
<evidence type="ECO:0000259" key="2">
    <source>
        <dbReference type="Pfam" id="PF01557"/>
    </source>
</evidence>
<keyword evidence="3" id="KW-0670">Pyruvate</keyword>
<dbReference type="GO" id="GO:0046872">
    <property type="term" value="F:metal ion binding"/>
    <property type="evidence" value="ECO:0007669"/>
    <property type="project" value="UniProtKB-KW"/>
</dbReference>
<keyword evidence="1" id="KW-0479">Metal-binding</keyword>
<evidence type="ECO:0000313" key="3">
    <source>
        <dbReference type="EMBL" id="SMX43359.1"/>
    </source>
</evidence>
<evidence type="ECO:0000313" key="4">
    <source>
        <dbReference type="Proteomes" id="UP000203464"/>
    </source>
</evidence>